<dbReference type="AlphaFoldDB" id="A0A0C9X0M9"/>
<evidence type="ECO:0000313" key="3">
    <source>
        <dbReference type="Proteomes" id="UP000054477"/>
    </source>
</evidence>
<accession>A0A0C9X0M9</accession>
<proteinExistence type="predicted"/>
<dbReference type="HOGENOM" id="CLU_2850030_0_0_1"/>
<keyword evidence="3" id="KW-1185">Reference proteome</keyword>
<gene>
    <name evidence="2" type="ORF">K443DRAFT_8959</name>
</gene>
<name>A0A0C9X0M9_9AGAR</name>
<sequence length="65" mass="6767">MSREGSLATEKISEPVAMSQSPGAQNGKVIIPQSHGVTIQASGTDSELMSLIDGEELAKPTETPK</sequence>
<protein>
    <submittedName>
        <fullName evidence="2">Uncharacterized protein</fullName>
    </submittedName>
</protein>
<reference evidence="3" key="2">
    <citation type="submission" date="2015-01" db="EMBL/GenBank/DDBJ databases">
        <title>Evolutionary Origins and Diversification of the Mycorrhizal Mutualists.</title>
        <authorList>
            <consortium name="DOE Joint Genome Institute"/>
            <consortium name="Mycorrhizal Genomics Consortium"/>
            <person name="Kohler A."/>
            <person name="Kuo A."/>
            <person name="Nagy L.G."/>
            <person name="Floudas D."/>
            <person name="Copeland A."/>
            <person name="Barry K.W."/>
            <person name="Cichocki N."/>
            <person name="Veneault-Fourrey C."/>
            <person name="LaButti K."/>
            <person name="Lindquist E.A."/>
            <person name="Lipzen A."/>
            <person name="Lundell T."/>
            <person name="Morin E."/>
            <person name="Murat C."/>
            <person name="Riley R."/>
            <person name="Ohm R."/>
            <person name="Sun H."/>
            <person name="Tunlid A."/>
            <person name="Henrissat B."/>
            <person name="Grigoriev I.V."/>
            <person name="Hibbett D.S."/>
            <person name="Martin F."/>
        </authorList>
    </citation>
    <scope>NUCLEOTIDE SEQUENCE [LARGE SCALE GENOMIC DNA]</scope>
    <source>
        <strain evidence="3">LaAM-08-1</strain>
    </source>
</reference>
<feature type="region of interest" description="Disordered" evidence="1">
    <location>
        <begin position="42"/>
        <end position="65"/>
    </location>
</feature>
<dbReference type="Proteomes" id="UP000054477">
    <property type="component" value="Unassembled WGS sequence"/>
</dbReference>
<evidence type="ECO:0000313" key="2">
    <source>
        <dbReference type="EMBL" id="KIJ98690.1"/>
    </source>
</evidence>
<feature type="region of interest" description="Disordered" evidence="1">
    <location>
        <begin position="1"/>
        <end position="28"/>
    </location>
</feature>
<reference evidence="2 3" key="1">
    <citation type="submission" date="2014-04" db="EMBL/GenBank/DDBJ databases">
        <authorList>
            <consortium name="DOE Joint Genome Institute"/>
            <person name="Kuo A."/>
            <person name="Kohler A."/>
            <person name="Nagy L.G."/>
            <person name="Floudas D."/>
            <person name="Copeland A."/>
            <person name="Barry K.W."/>
            <person name="Cichocki N."/>
            <person name="Veneault-Fourrey C."/>
            <person name="LaButti K."/>
            <person name="Lindquist E.A."/>
            <person name="Lipzen A."/>
            <person name="Lundell T."/>
            <person name="Morin E."/>
            <person name="Murat C."/>
            <person name="Sun H."/>
            <person name="Tunlid A."/>
            <person name="Henrissat B."/>
            <person name="Grigoriev I.V."/>
            <person name="Hibbett D.S."/>
            <person name="Martin F."/>
            <person name="Nordberg H.P."/>
            <person name="Cantor M.N."/>
            <person name="Hua S.X."/>
        </authorList>
    </citation>
    <scope>NUCLEOTIDE SEQUENCE [LARGE SCALE GENOMIC DNA]</scope>
    <source>
        <strain evidence="2 3">LaAM-08-1</strain>
    </source>
</reference>
<organism evidence="2 3">
    <name type="scientific">Laccaria amethystina LaAM-08-1</name>
    <dbReference type="NCBI Taxonomy" id="1095629"/>
    <lineage>
        <taxon>Eukaryota</taxon>
        <taxon>Fungi</taxon>
        <taxon>Dikarya</taxon>
        <taxon>Basidiomycota</taxon>
        <taxon>Agaricomycotina</taxon>
        <taxon>Agaricomycetes</taxon>
        <taxon>Agaricomycetidae</taxon>
        <taxon>Agaricales</taxon>
        <taxon>Agaricineae</taxon>
        <taxon>Hydnangiaceae</taxon>
        <taxon>Laccaria</taxon>
    </lineage>
</organism>
<feature type="compositionally biased region" description="Basic and acidic residues" evidence="1">
    <location>
        <begin position="56"/>
        <end position="65"/>
    </location>
</feature>
<dbReference type="EMBL" id="KN838663">
    <property type="protein sequence ID" value="KIJ98690.1"/>
    <property type="molecule type" value="Genomic_DNA"/>
</dbReference>
<evidence type="ECO:0000256" key="1">
    <source>
        <dbReference type="SAM" id="MobiDB-lite"/>
    </source>
</evidence>